<dbReference type="InterPro" id="IPR011006">
    <property type="entry name" value="CheY-like_superfamily"/>
</dbReference>
<feature type="domain" description="Response regulatory" evidence="3">
    <location>
        <begin position="7"/>
        <end position="117"/>
    </location>
</feature>
<dbReference type="InterPro" id="IPR050595">
    <property type="entry name" value="Bact_response_regulator"/>
</dbReference>
<dbReference type="InterPro" id="IPR001789">
    <property type="entry name" value="Sig_transdc_resp-reg_receiver"/>
</dbReference>
<dbReference type="AlphaFoldDB" id="A0AB38TAY8"/>
<proteinExistence type="predicted"/>
<feature type="modified residue" description="4-aspartylphosphate" evidence="2">
    <location>
        <position position="57"/>
    </location>
</feature>
<dbReference type="SMART" id="SM00448">
    <property type="entry name" value="REC"/>
    <property type="match status" value="1"/>
</dbReference>
<gene>
    <name evidence="4" type="ORF">LRP29_28980</name>
</gene>
<dbReference type="PANTHER" id="PTHR44591:SF24">
    <property type="entry name" value="PROTEIN-GLUTAMATE METHYLESTERASE_PROTEIN-GLUTAMINE GLUTAMINASE 1"/>
    <property type="match status" value="1"/>
</dbReference>
<evidence type="ECO:0000313" key="5">
    <source>
        <dbReference type="Proteomes" id="UP001060070"/>
    </source>
</evidence>
<sequence length="126" mass="13471">MSDDRPRVLVVEDEWLIAEYVASRLRAAGYPVIGPVSSVAAARQLIDAGKVDVALLDIQLNGETSLPVAETLLARGIPFAFMTGFGPRDVPKPFRNCKFVPKPAGDAALLNTLADLASLRPDTHSS</sequence>
<evidence type="ECO:0000259" key="3">
    <source>
        <dbReference type="PROSITE" id="PS50110"/>
    </source>
</evidence>
<dbReference type="Pfam" id="PF00072">
    <property type="entry name" value="Response_reg"/>
    <property type="match status" value="1"/>
</dbReference>
<dbReference type="RefSeq" id="WP_024502370.1">
    <property type="nucleotide sequence ID" value="NZ_CP088147.1"/>
</dbReference>
<organism evidence="4 5">
    <name type="scientific">Mesorhizobium ciceri</name>
    <dbReference type="NCBI Taxonomy" id="39645"/>
    <lineage>
        <taxon>Bacteria</taxon>
        <taxon>Pseudomonadati</taxon>
        <taxon>Pseudomonadota</taxon>
        <taxon>Alphaproteobacteria</taxon>
        <taxon>Hyphomicrobiales</taxon>
        <taxon>Phyllobacteriaceae</taxon>
        <taxon>Mesorhizobium</taxon>
    </lineage>
</organism>
<dbReference type="Gene3D" id="3.40.50.2300">
    <property type="match status" value="1"/>
</dbReference>
<keyword evidence="1 2" id="KW-0597">Phosphoprotein</keyword>
<evidence type="ECO:0000256" key="1">
    <source>
        <dbReference type="ARBA" id="ARBA00022553"/>
    </source>
</evidence>
<dbReference type="Proteomes" id="UP001060070">
    <property type="component" value="Chromosome"/>
</dbReference>
<evidence type="ECO:0000313" key="4">
    <source>
        <dbReference type="EMBL" id="UTU51452.1"/>
    </source>
</evidence>
<protein>
    <submittedName>
        <fullName evidence="4">Response regulator</fullName>
    </submittedName>
</protein>
<keyword evidence="5" id="KW-1185">Reference proteome</keyword>
<dbReference type="SUPFAM" id="SSF52172">
    <property type="entry name" value="CheY-like"/>
    <property type="match status" value="1"/>
</dbReference>
<accession>A0AB38TAY8</accession>
<dbReference type="GO" id="GO:0000160">
    <property type="term" value="P:phosphorelay signal transduction system"/>
    <property type="evidence" value="ECO:0007669"/>
    <property type="project" value="InterPro"/>
</dbReference>
<dbReference type="PANTHER" id="PTHR44591">
    <property type="entry name" value="STRESS RESPONSE REGULATOR PROTEIN 1"/>
    <property type="match status" value="1"/>
</dbReference>
<evidence type="ECO:0000256" key="2">
    <source>
        <dbReference type="PROSITE-ProRule" id="PRU00169"/>
    </source>
</evidence>
<dbReference type="PROSITE" id="PS50110">
    <property type="entry name" value="RESPONSE_REGULATORY"/>
    <property type="match status" value="1"/>
</dbReference>
<dbReference type="EMBL" id="CP088147">
    <property type="protein sequence ID" value="UTU51452.1"/>
    <property type="molecule type" value="Genomic_DNA"/>
</dbReference>
<reference evidence="4 5" key="1">
    <citation type="journal article" date="2022" name="Microbiol. Resour. Announc.">
        <title>Complete Genome Sequence of Mesorhizobium ciceri Strain R30, a Rhizobium Used as a Commercial Inoculant for Chickpea in Argentina.</title>
        <authorList>
            <person name="Foresto E."/>
            <person name="Revale S."/>
            <person name="Primo E."/>
            <person name="Nievas F."/>
            <person name="Carezzano E."/>
            <person name="Puente M."/>
            <person name="Alzari P."/>
            <person name="Mart M."/>
            <person name="Ben-Assaya M."/>
            <person name="Mornico D."/>
            <person name="Santoro M."/>
            <person name="Mart F."/>
            <person name="Giordano W."/>
            <person name="Bogino P."/>
        </authorList>
    </citation>
    <scope>NUCLEOTIDE SEQUENCE [LARGE SCALE GENOMIC DNA]</scope>
    <source>
        <strain evidence="4 5">R30</strain>
    </source>
</reference>
<name>A0AB38TAY8_9HYPH</name>